<comment type="caution">
    <text evidence="2">The sequence shown here is derived from an EMBL/GenBank/DDBJ whole genome shotgun (WGS) entry which is preliminary data.</text>
</comment>
<evidence type="ECO:0000256" key="1">
    <source>
        <dbReference type="SAM" id="Phobius"/>
    </source>
</evidence>
<keyword evidence="1" id="KW-0472">Membrane</keyword>
<gene>
    <name evidence="2" type="ORF">HMPREF9192_1257</name>
</gene>
<dbReference type="Proteomes" id="UP000004896">
    <property type="component" value="Unassembled WGS sequence"/>
</dbReference>
<organism evidence="2 3">
    <name type="scientific">Streptococcus vestibularis F0396</name>
    <dbReference type="NCBI Taxonomy" id="904306"/>
    <lineage>
        <taxon>Bacteria</taxon>
        <taxon>Bacillati</taxon>
        <taxon>Bacillota</taxon>
        <taxon>Bacilli</taxon>
        <taxon>Lactobacillales</taxon>
        <taxon>Streptococcaceae</taxon>
        <taxon>Streptococcus</taxon>
    </lineage>
</organism>
<keyword evidence="1" id="KW-1133">Transmembrane helix</keyword>
<evidence type="ECO:0000313" key="3">
    <source>
        <dbReference type="Proteomes" id="UP000004896"/>
    </source>
</evidence>
<protein>
    <submittedName>
        <fullName evidence="2">Uncharacterized protein</fullName>
    </submittedName>
</protein>
<accession>E3CQ06</accession>
<reference evidence="2 3" key="1">
    <citation type="submission" date="2010-10" db="EMBL/GenBank/DDBJ databases">
        <authorList>
            <person name="Durkin A.S."/>
            <person name="Madupu R."/>
            <person name="Torralba M."/>
            <person name="Gillis M."/>
            <person name="Methe B."/>
            <person name="Sutton G."/>
            <person name="Nelson K.E."/>
        </authorList>
    </citation>
    <scope>NUCLEOTIDE SEQUENCE [LARGE SCALE GENOMIC DNA]</scope>
    <source>
        <strain evidence="2 3">F0396</strain>
    </source>
</reference>
<feature type="transmembrane region" description="Helical" evidence="1">
    <location>
        <begin position="14"/>
        <end position="30"/>
    </location>
</feature>
<dbReference type="AlphaFoldDB" id="E3CQ06"/>
<name>E3CQ06_STRVE</name>
<sequence length="40" mass="4665">MAAPNTTHEIKRKLFLIVFITILKTNIPLLKRPLTLRFTT</sequence>
<evidence type="ECO:0000313" key="2">
    <source>
        <dbReference type="EMBL" id="EFQ58808.1"/>
    </source>
</evidence>
<keyword evidence="1" id="KW-0812">Transmembrane</keyword>
<dbReference type="EMBL" id="AEKO01000007">
    <property type="protein sequence ID" value="EFQ58808.1"/>
    <property type="molecule type" value="Genomic_DNA"/>
</dbReference>
<proteinExistence type="predicted"/>